<feature type="coiled-coil region" evidence="1">
    <location>
        <begin position="610"/>
        <end position="704"/>
    </location>
</feature>
<organism evidence="2 3">
    <name type="scientific">Angiostrongylus cantonensis</name>
    <name type="common">Rat lungworm</name>
    <dbReference type="NCBI Taxonomy" id="6313"/>
    <lineage>
        <taxon>Eukaryota</taxon>
        <taxon>Metazoa</taxon>
        <taxon>Ecdysozoa</taxon>
        <taxon>Nematoda</taxon>
        <taxon>Chromadorea</taxon>
        <taxon>Rhabditida</taxon>
        <taxon>Rhabditina</taxon>
        <taxon>Rhabditomorpha</taxon>
        <taxon>Strongyloidea</taxon>
        <taxon>Metastrongylidae</taxon>
        <taxon>Angiostrongylus</taxon>
    </lineage>
</organism>
<name>A0A158PCR5_ANGCA</name>
<dbReference type="SUPFAM" id="SSF57997">
    <property type="entry name" value="Tropomyosin"/>
    <property type="match status" value="1"/>
</dbReference>
<dbReference type="AlphaFoldDB" id="A0A158PCR5"/>
<sequence>LTQATGCEELDGAVNETITCNEHERPEKSETASFSSSLMDDNSMLGVNHSSVAEWQSVYDMALRKTSNSPHETEQLKKNLIALEEEMSMVLEQLQSLSDELEKYRTKSTSQNSELLEANRKLSEVTKSKEYAERTVADYEFIVEDLKKRHTKQKEHLLDKVLSLEDELDKLRSQCASQSQLALTSLSIKNDLSVVNERLLLEEKARATAEERCETLAKELQLSLSAATSYANELAIANENATSIAAKLSLLENRVNEKDNELITLRERNEKECMEIQMKLKEAEAALVKSKEEVGDLLKQLAASEDSLAVVREAHTNSEMELMSIKDELERFEIALRQSEECRLEASTQCSAIEKELNSVRVKLDSLEQIETTVERLKNECARLEEELCAEKLGYDILNREVEQLRREKNACNEALEEISFALREAETRASIAEKDLLNHTKCHTEELRSRIVELEAQIAVYPAERESLENKLSEQMKKETVALAKNEKTVEALEKAEAEIADLRKAKNDLQNEVRLMKVSHEDYTARTEKLATTVVELEVQVDLLQCERDELKYKMVVADEKYMKATATAEEMIDSLKSDIESGLSERELLCNRLAAAENSKGILENDLAEMRNCMMELESTIEMLKSEARGKSEELVATNEKLKAEIAAHEQTANAFTSLEKEYLRLKKEKEAFYIELEEQKKCYAFELEEMTKEISRMEQEICESKASRFEADVRLTELHQRFGELRPSDFDEELKKLRKQLEIKSREIDRLAGLCDEFDEIEENYRRELFAAIKERDQLKAQLNALKTPEHPNLEVAFMEGISVPSSDMCGDGIKVASSSQKLFPDAHNVSAGPTTEVCLLDMKDQPIDVKGE</sequence>
<protein>
    <submittedName>
        <fullName evidence="3">Girdin</fullName>
    </submittedName>
</protein>
<feature type="coiled-coil region" evidence="1">
    <location>
        <begin position="248"/>
        <end position="300"/>
    </location>
</feature>
<reference evidence="3" key="2">
    <citation type="submission" date="2016-04" db="UniProtKB">
        <authorList>
            <consortium name="WormBaseParasite"/>
        </authorList>
    </citation>
    <scope>IDENTIFICATION</scope>
</reference>
<keyword evidence="2" id="KW-1185">Reference proteome</keyword>
<feature type="coiled-coil region" evidence="1">
    <location>
        <begin position="350"/>
        <end position="556"/>
    </location>
</feature>
<feature type="coiled-coil region" evidence="1">
    <location>
        <begin position="147"/>
        <end position="181"/>
    </location>
</feature>
<proteinExistence type="predicted"/>
<evidence type="ECO:0000256" key="1">
    <source>
        <dbReference type="SAM" id="Coils"/>
    </source>
</evidence>
<evidence type="ECO:0000313" key="3">
    <source>
        <dbReference type="WBParaSite" id="ACAC_0001296701-mRNA-1"/>
    </source>
</evidence>
<accession>A0A158PCR5</accession>
<keyword evidence="1" id="KW-0175">Coiled coil</keyword>
<evidence type="ECO:0000313" key="2">
    <source>
        <dbReference type="Proteomes" id="UP000035642"/>
    </source>
</evidence>
<dbReference type="STRING" id="6313.A0A158PCR5"/>
<dbReference type="WBParaSite" id="ACAC_0001296701-mRNA-1">
    <property type="protein sequence ID" value="ACAC_0001296701-mRNA-1"/>
    <property type="gene ID" value="ACAC_0001296701"/>
</dbReference>
<feature type="coiled-coil region" evidence="1">
    <location>
        <begin position="738"/>
        <end position="786"/>
    </location>
</feature>
<reference evidence="2" key="1">
    <citation type="submission" date="2012-09" db="EMBL/GenBank/DDBJ databases">
        <authorList>
            <person name="Martin A.A."/>
        </authorList>
    </citation>
    <scope>NUCLEOTIDE SEQUENCE</scope>
</reference>
<feature type="coiled-coil region" evidence="1">
    <location>
        <begin position="73"/>
        <end position="114"/>
    </location>
</feature>
<dbReference type="Proteomes" id="UP000035642">
    <property type="component" value="Unassembled WGS sequence"/>
</dbReference>